<dbReference type="FunFam" id="3.10.450.10:FF:000001">
    <property type="entry name" value="Cystatin-A"/>
    <property type="match status" value="1"/>
</dbReference>
<dbReference type="Ensembl" id="ENSLLET00000009638.1">
    <property type="protein sequence ID" value="ENSLLEP00000009279.1"/>
    <property type="gene ID" value="ENSLLEG00000005926.1"/>
</dbReference>
<dbReference type="OrthoDB" id="2429551at2759"/>
<dbReference type="GO" id="GO:0005829">
    <property type="term" value="C:cytosol"/>
    <property type="evidence" value="ECO:0007669"/>
    <property type="project" value="TreeGrafter"/>
</dbReference>
<dbReference type="Proteomes" id="UP000694569">
    <property type="component" value="Unplaced"/>
</dbReference>
<dbReference type="InterPro" id="IPR046350">
    <property type="entry name" value="Cystatin_sf"/>
</dbReference>
<dbReference type="PANTHER" id="PTHR11414:SF21">
    <property type="entry name" value="CYSTATIN 14A, TANDEM DUPLICATE 1-RELATED"/>
    <property type="match status" value="1"/>
</dbReference>
<keyword evidence="4" id="KW-0646">Protease inhibitor</keyword>
<dbReference type="GO" id="GO:0004869">
    <property type="term" value="F:cysteine-type endopeptidase inhibitor activity"/>
    <property type="evidence" value="ECO:0007669"/>
    <property type="project" value="UniProtKB-KW"/>
</dbReference>
<organism evidence="7 8">
    <name type="scientific">Leptobrachium leishanense</name>
    <name type="common">Leishan spiny toad</name>
    <dbReference type="NCBI Taxonomy" id="445787"/>
    <lineage>
        <taxon>Eukaryota</taxon>
        <taxon>Metazoa</taxon>
        <taxon>Chordata</taxon>
        <taxon>Craniata</taxon>
        <taxon>Vertebrata</taxon>
        <taxon>Euteleostomi</taxon>
        <taxon>Amphibia</taxon>
        <taxon>Batrachia</taxon>
        <taxon>Anura</taxon>
        <taxon>Pelobatoidea</taxon>
        <taxon>Megophryidae</taxon>
        <taxon>Leptobrachium</taxon>
    </lineage>
</organism>
<dbReference type="InterPro" id="IPR000010">
    <property type="entry name" value="Cystatin_dom"/>
</dbReference>
<evidence type="ECO:0000256" key="5">
    <source>
        <dbReference type="ARBA" id="ARBA00022704"/>
    </source>
</evidence>
<dbReference type="Gene3D" id="3.10.450.10">
    <property type="match status" value="1"/>
</dbReference>
<dbReference type="SUPFAM" id="SSF54403">
    <property type="entry name" value="Cystatin/monellin"/>
    <property type="match status" value="1"/>
</dbReference>
<evidence type="ECO:0000313" key="8">
    <source>
        <dbReference type="Proteomes" id="UP000694569"/>
    </source>
</evidence>
<reference evidence="7" key="1">
    <citation type="submission" date="2025-08" db="UniProtKB">
        <authorList>
            <consortium name="Ensembl"/>
        </authorList>
    </citation>
    <scope>IDENTIFICATION</scope>
</reference>
<dbReference type="Pfam" id="PF00031">
    <property type="entry name" value="Cystatin"/>
    <property type="match status" value="1"/>
</dbReference>
<keyword evidence="3" id="KW-0963">Cytoplasm</keyword>
<evidence type="ECO:0000259" key="6">
    <source>
        <dbReference type="SMART" id="SM00043"/>
    </source>
</evidence>
<dbReference type="AlphaFoldDB" id="A0A8C5M5Q7"/>
<name>A0A8C5M5Q7_9ANUR</name>
<dbReference type="PROSITE" id="PS00287">
    <property type="entry name" value="CYSTATIN"/>
    <property type="match status" value="1"/>
</dbReference>
<feature type="domain" description="Cystatin" evidence="6">
    <location>
        <begin position="7"/>
        <end position="103"/>
    </location>
</feature>
<accession>A0A8C5M5Q7</accession>
<evidence type="ECO:0000256" key="1">
    <source>
        <dbReference type="ARBA" id="ARBA00004496"/>
    </source>
</evidence>
<dbReference type="SMART" id="SM00043">
    <property type="entry name" value="CY"/>
    <property type="match status" value="1"/>
</dbReference>
<dbReference type="PRINTS" id="PR00295">
    <property type="entry name" value="STEFINA"/>
</dbReference>
<evidence type="ECO:0000313" key="7">
    <source>
        <dbReference type="Ensembl" id="ENSLLEP00000009279.1"/>
    </source>
</evidence>
<dbReference type="PANTHER" id="PTHR11414">
    <property type="entry name" value="CYSTATIN FAMILY MEMBER"/>
    <property type="match status" value="1"/>
</dbReference>
<comment type="subcellular location">
    <subcellularLocation>
        <location evidence="1">Cytoplasm</location>
    </subcellularLocation>
</comment>
<keyword evidence="5" id="KW-0789">Thiol protease inhibitor</keyword>
<evidence type="ECO:0000256" key="4">
    <source>
        <dbReference type="ARBA" id="ARBA00022690"/>
    </source>
</evidence>
<sequence>MADQEQQMDGGLGETMEATSEVQELCDQVKLEVEEKCGKTFGQFVAVSYRSQLVAGTNYFIKVDAGDGFIHVRIYQPLPQANKPPSVTAVQQDKSKEDEIVYFEG</sequence>
<proteinExistence type="inferred from homology"/>
<dbReference type="GeneTree" id="ENSGT00940000155717"/>
<protein>
    <recommendedName>
        <fullName evidence="6">Cystatin domain-containing protein</fullName>
    </recommendedName>
</protein>
<dbReference type="InterPro" id="IPR001713">
    <property type="entry name" value="Prot_inh_stefin"/>
</dbReference>
<evidence type="ECO:0000256" key="2">
    <source>
        <dbReference type="ARBA" id="ARBA00009403"/>
    </source>
</evidence>
<reference evidence="7" key="2">
    <citation type="submission" date="2025-09" db="UniProtKB">
        <authorList>
            <consortium name="Ensembl"/>
        </authorList>
    </citation>
    <scope>IDENTIFICATION</scope>
</reference>
<dbReference type="InterPro" id="IPR018073">
    <property type="entry name" value="Prot_inh_cystat_CS"/>
</dbReference>
<evidence type="ECO:0000256" key="3">
    <source>
        <dbReference type="ARBA" id="ARBA00022490"/>
    </source>
</evidence>
<comment type="similarity">
    <text evidence="2">Belongs to the cystatin family.</text>
</comment>
<keyword evidence="8" id="KW-1185">Reference proteome</keyword>
<dbReference type="CDD" id="cd00042">
    <property type="entry name" value="CY"/>
    <property type="match status" value="1"/>
</dbReference>